<gene>
    <name evidence="1" type="ORF">HQ394_04360</name>
</gene>
<dbReference type="Proteomes" id="UP000516369">
    <property type="component" value="Chromosome"/>
</dbReference>
<accession>A0A7H1MZ56</accession>
<dbReference type="AlphaFoldDB" id="A0A7H1MZ56"/>
<reference evidence="1 2" key="1">
    <citation type="submission" date="2020-05" db="EMBL/GenBank/DDBJ databases">
        <title>Complete closed genome sequence of Defluviicoccus vanus.</title>
        <authorList>
            <person name="Bessarab I."/>
            <person name="Arumugam K."/>
            <person name="Maszenan A.M."/>
            <person name="Seviour R.J."/>
            <person name="Williams R.B."/>
        </authorList>
    </citation>
    <scope>NUCLEOTIDE SEQUENCE [LARGE SCALE GENOMIC DNA]</scope>
    <source>
        <strain evidence="1 2">Ben 114</strain>
    </source>
</reference>
<keyword evidence="2" id="KW-1185">Reference proteome</keyword>
<sequence>MKILPPISPTPSLPSSFAKGHYATRKTVRRIFRTLMQPPLSSMFMVCAVMRVFACGDGGNRMTTQDDK</sequence>
<dbReference type="EMBL" id="CP053923">
    <property type="protein sequence ID" value="QNT68742.1"/>
    <property type="molecule type" value="Genomic_DNA"/>
</dbReference>
<organism evidence="1 2">
    <name type="scientific">Defluviicoccus vanus</name>
    <dbReference type="NCBI Taxonomy" id="111831"/>
    <lineage>
        <taxon>Bacteria</taxon>
        <taxon>Pseudomonadati</taxon>
        <taxon>Pseudomonadota</taxon>
        <taxon>Alphaproteobacteria</taxon>
        <taxon>Rhodospirillales</taxon>
        <taxon>Rhodospirillaceae</taxon>
        <taxon>Defluviicoccus</taxon>
    </lineage>
</organism>
<protein>
    <submittedName>
        <fullName evidence="1">Uncharacterized protein</fullName>
    </submittedName>
</protein>
<evidence type="ECO:0000313" key="2">
    <source>
        <dbReference type="Proteomes" id="UP000516369"/>
    </source>
</evidence>
<dbReference type="KEGG" id="dvn:HQ394_04360"/>
<proteinExistence type="predicted"/>
<name>A0A7H1MZ56_9PROT</name>
<dbReference type="RefSeq" id="WP_190262184.1">
    <property type="nucleotide sequence ID" value="NZ_CP053923.1"/>
</dbReference>
<evidence type="ECO:0000313" key="1">
    <source>
        <dbReference type="EMBL" id="QNT68742.1"/>
    </source>
</evidence>